<organism evidence="9 10">
    <name type="scientific">Durusdinium trenchii</name>
    <dbReference type="NCBI Taxonomy" id="1381693"/>
    <lineage>
        <taxon>Eukaryota</taxon>
        <taxon>Sar</taxon>
        <taxon>Alveolata</taxon>
        <taxon>Dinophyceae</taxon>
        <taxon>Suessiales</taxon>
        <taxon>Symbiodiniaceae</taxon>
        <taxon>Durusdinium</taxon>
    </lineage>
</organism>
<name>A0ABP0HYI7_9DINO</name>
<protein>
    <recommendedName>
        <fullName evidence="11">Magnesium transporter</fullName>
    </recommendedName>
</protein>
<keyword evidence="5 8" id="KW-0812">Transmembrane</keyword>
<keyword evidence="3" id="KW-0813">Transport</keyword>
<dbReference type="Gene3D" id="1.20.58.340">
    <property type="entry name" value="Magnesium transport protein CorA, transmembrane region"/>
    <property type="match status" value="2"/>
</dbReference>
<reference evidence="9 10" key="1">
    <citation type="submission" date="2024-02" db="EMBL/GenBank/DDBJ databases">
        <authorList>
            <person name="Chen Y."/>
            <person name="Shah S."/>
            <person name="Dougan E. K."/>
            <person name="Thang M."/>
            <person name="Chan C."/>
        </authorList>
    </citation>
    <scope>NUCLEOTIDE SEQUENCE [LARGE SCALE GENOMIC DNA]</scope>
</reference>
<comment type="caution">
    <text evidence="9">The sequence shown here is derived from an EMBL/GenBank/DDBJ whole genome shotgun (WGS) entry which is preliminary data.</text>
</comment>
<accession>A0ABP0HYI7</accession>
<keyword evidence="10" id="KW-1185">Reference proteome</keyword>
<evidence type="ECO:0000256" key="8">
    <source>
        <dbReference type="SAM" id="Phobius"/>
    </source>
</evidence>
<evidence type="ECO:0000256" key="4">
    <source>
        <dbReference type="ARBA" id="ARBA00022475"/>
    </source>
</evidence>
<keyword evidence="7 8" id="KW-0472">Membrane</keyword>
<evidence type="ECO:0000256" key="5">
    <source>
        <dbReference type="ARBA" id="ARBA00022692"/>
    </source>
</evidence>
<keyword evidence="6 8" id="KW-1133">Transmembrane helix</keyword>
<evidence type="ECO:0000313" key="9">
    <source>
        <dbReference type="EMBL" id="CAK8994524.1"/>
    </source>
</evidence>
<dbReference type="PANTHER" id="PTHR46494">
    <property type="entry name" value="CORA FAMILY METAL ION TRANSPORTER (EUROFUNG)"/>
    <property type="match status" value="1"/>
</dbReference>
<dbReference type="PANTHER" id="PTHR46494:SF1">
    <property type="entry name" value="CORA FAMILY METAL ION TRANSPORTER (EUROFUNG)"/>
    <property type="match status" value="1"/>
</dbReference>
<dbReference type="Pfam" id="PF01544">
    <property type="entry name" value="CorA"/>
    <property type="match status" value="1"/>
</dbReference>
<evidence type="ECO:0000256" key="1">
    <source>
        <dbReference type="ARBA" id="ARBA00004651"/>
    </source>
</evidence>
<dbReference type="InterPro" id="IPR045863">
    <property type="entry name" value="CorA_TM1_TM2"/>
</dbReference>
<evidence type="ECO:0000256" key="7">
    <source>
        <dbReference type="ARBA" id="ARBA00023136"/>
    </source>
</evidence>
<evidence type="ECO:0000256" key="2">
    <source>
        <dbReference type="ARBA" id="ARBA00009765"/>
    </source>
</evidence>
<dbReference type="SUPFAM" id="SSF144083">
    <property type="entry name" value="Magnesium transport protein CorA, transmembrane region"/>
    <property type="match status" value="1"/>
</dbReference>
<proteinExistence type="inferred from homology"/>
<gene>
    <name evidence="9" type="ORF">CCMP2556_LOCUS3685</name>
</gene>
<comment type="subcellular location">
    <subcellularLocation>
        <location evidence="1">Cell membrane</location>
        <topology evidence="1">Multi-pass membrane protein</topology>
    </subcellularLocation>
</comment>
<dbReference type="InterPro" id="IPR002523">
    <property type="entry name" value="MgTranspt_CorA/ZnTranspt_ZntB"/>
</dbReference>
<dbReference type="Proteomes" id="UP001642484">
    <property type="component" value="Unassembled WGS sequence"/>
</dbReference>
<dbReference type="Gene3D" id="3.30.460.20">
    <property type="entry name" value="CorA soluble domain-like"/>
    <property type="match status" value="1"/>
</dbReference>
<dbReference type="SUPFAM" id="SSF143865">
    <property type="entry name" value="CorA soluble domain-like"/>
    <property type="match status" value="1"/>
</dbReference>
<sequence length="509" mass="58339">MDMFLTHRKPHMKMRWVHCARVERPTILRLAVKYQLHPLPVEDTIQLEQQSVPIVRKYNDNFFIVIPLLRLTEEAKRKLSIYKEYRTRRASDDLKLEDLIDIPQVEQCRFAAFTAGPPHYDTVISFMTEWKVSKLHADNYDNEGRCESERSDARVGWAVSQTGRPLMETPLPMPVPTPGGGVVSSIQLRLPSARQDSGEEQDFFAGVVRQIQRDYSMLRSGNSSWVLWRLLDVTVDELSPILSAYRAQLRWFSSLITREEARVSKDVEKRLLRSKVELDWLQRKVRPMIKVLKHIIRDKAFDPNVTRYLEDIEDHLNTFLEEVSRIMGVCHSLRDEVNSYRDRQQQKVLYVLTLVTTLVMPTHLLTGIFGMNWQDEDMLKRNGGGGAFVRWLPLLGARRAVPLRKQGGGRALINASQTTATCADQKGCPMLRCQRDGAFESVRHRAVPAGVRRTAANERTAPRLGGERIVEATLKDQVEGERPMKGIEGNLFLYLKQTSLLSEGNILPG</sequence>
<feature type="transmembrane region" description="Helical" evidence="8">
    <location>
        <begin position="348"/>
        <end position="371"/>
    </location>
</feature>
<evidence type="ECO:0008006" key="11">
    <source>
        <dbReference type="Google" id="ProtNLM"/>
    </source>
</evidence>
<evidence type="ECO:0000313" key="10">
    <source>
        <dbReference type="Proteomes" id="UP001642484"/>
    </source>
</evidence>
<dbReference type="EMBL" id="CAXAMN010001447">
    <property type="protein sequence ID" value="CAK8994524.1"/>
    <property type="molecule type" value="Genomic_DNA"/>
</dbReference>
<evidence type="ECO:0000256" key="6">
    <source>
        <dbReference type="ARBA" id="ARBA00022989"/>
    </source>
</evidence>
<dbReference type="InterPro" id="IPR045861">
    <property type="entry name" value="CorA_cytoplasmic_dom"/>
</dbReference>
<evidence type="ECO:0000256" key="3">
    <source>
        <dbReference type="ARBA" id="ARBA00022448"/>
    </source>
</evidence>
<keyword evidence="4" id="KW-1003">Cell membrane</keyword>
<comment type="similarity">
    <text evidence="2">Belongs to the CorA metal ion transporter (MIT) (TC 1.A.35) family.</text>
</comment>